<protein>
    <submittedName>
        <fullName evidence="1">Uncharacterized protein</fullName>
    </submittedName>
</protein>
<evidence type="ECO:0000313" key="2">
    <source>
        <dbReference type="Proteomes" id="UP000295662"/>
    </source>
</evidence>
<proteinExistence type="predicted"/>
<reference evidence="1 2" key="1">
    <citation type="submission" date="2019-03" db="EMBL/GenBank/DDBJ databases">
        <title>Genomic Encyclopedia of Archaeal and Bacterial Type Strains, Phase II (KMG-II): from individual species to whole genera.</title>
        <authorList>
            <person name="Goeker M."/>
        </authorList>
    </citation>
    <scope>NUCLEOTIDE SEQUENCE [LARGE SCALE GENOMIC DNA]</scope>
    <source>
        <strain evidence="1 2">ATCC 25309</strain>
    </source>
</reference>
<dbReference type="EMBL" id="SOCA01000009">
    <property type="protein sequence ID" value="TDU66079.1"/>
    <property type="molecule type" value="Genomic_DNA"/>
</dbReference>
<comment type="caution">
    <text evidence="1">The sequence shown here is derived from an EMBL/GenBank/DDBJ whole genome shotgun (WGS) entry which is preliminary data.</text>
</comment>
<name>A0A4R7RM97_9BACT</name>
<sequence>MIFNKITSLVERAKLDQLEFKVPKDLISLLKSNGLGSFNSELYLIDPSEYINQEYECGAHWSKYYNTIHRSFNC</sequence>
<dbReference type="AlphaFoldDB" id="A0A4R7RM97"/>
<accession>A0A4R7RM97</accession>
<evidence type="ECO:0000313" key="1">
    <source>
        <dbReference type="EMBL" id="TDU66079.1"/>
    </source>
</evidence>
<organism evidence="1 2">
    <name type="scientific">Prosthecobacter fusiformis</name>
    <dbReference type="NCBI Taxonomy" id="48464"/>
    <lineage>
        <taxon>Bacteria</taxon>
        <taxon>Pseudomonadati</taxon>
        <taxon>Verrucomicrobiota</taxon>
        <taxon>Verrucomicrobiia</taxon>
        <taxon>Verrucomicrobiales</taxon>
        <taxon>Verrucomicrobiaceae</taxon>
        <taxon>Prosthecobacter</taxon>
    </lineage>
</organism>
<keyword evidence="2" id="KW-1185">Reference proteome</keyword>
<gene>
    <name evidence="1" type="ORF">EI77_03816</name>
</gene>
<dbReference type="Proteomes" id="UP000295662">
    <property type="component" value="Unassembled WGS sequence"/>
</dbReference>